<sequence length="147" mass="16278">YLVNYPAREKVFLQLISGLRALFRDVMRQDNLGRSVEDIENQLQEQVDSLEQRDAFVDIGGVAGNTEMKFILAQVIPQPRDEGFDFAHRSAHLDIRPVNGLGAEMVSRDADGGQMAATVTTAELGALRFHVDGSRVVWDPSEASTYA</sequence>
<reference evidence="1" key="1">
    <citation type="submission" date="2018-05" db="EMBL/GenBank/DDBJ databases">
        <authorList>
            <person name="Lanie J.A."/>
            <person name="Ng W.-L."/>
            <person name="Kazmierczak K.M."/>
            <person name="Andrzejewski T.M."/>
            <person name="Davidsen T.M."/>
            <person name="Wayne K.J."/>
            <person name="Tettelin H."/>
            <person name="Glass J.I."/>
            <person name="Rusch D."/>
            <person name="Podicherti R."/>
            <person name="Tsui H.-C.T."/>
            <person name="Winkler M.E."/>
        </authorList>
    </citation>
    <scope>NUCLEOTIDE SEQUENCE</scope>
</reference>
<accession>A0A382QH06</accession>
<evidence type="ECO:0000313" key="1">
    <source>
        <dbReference type="EMBL" id="SVC83962.1"/>
    </source>
</evidence>
<dbReference type="AlphaFoldDB" id="A0A382QH06"/>
<proteinExistence type="predicted"/>
<feature type="non-terminal residue" evidence="1">
    <location>
        <position position="1"/>
    </location>
</feature>
<dbReference type="EMBL" id="UINC01113979">
    <property type="protein sequence ID" value="SVC83962.1"/>
    <property type="molecule type" value="Genomic_DNA"/>
</dbReference>
<protein>
    <submittedName>
        <fullName evidence="1">Uncharacterized protein</fullName>
    </submittedName>
</protein>
<name>A0A382QH06_9ZZZZ</name>
<gene>
    <name evidence="1" type="ORF">METZ01_LOCUS336816</name>
</gene>
<organism evidence="1">
    <name type="scientific">marine metagenome</name>
    <dbReference type="NCBI Taxonomy" id="408172"/>
    <lineage>
        <taxon>unclassified sequences</taxon>
        <taxon>metagenomes</taxon>
        <taxon>ecological metagenomes</taxon>
    </lineage>
</organism>